<comment type="subcellular location">
    <subcellularLocation>
        <location evidence="1">Secreted</location>
    </subcellularLocation>
</comment>
<feature type="domain" description="SCP" evidence="4">
    <location>
        <begin position="65"/>
        <end position="234"/>
    </location>
</feature>
<feature type="chain" id="PRO_5043721543" evidence="3">
    <location>
        <begin position="19"/>
        <end position="245"/>
    </location>
</feature>
<dbReference type="InterPro" id="IPR014044">
    <property type="entry name" value="CAP_dom"/>
</dbReference>
<sequence length="245" mass="28141">MILNAIIIFLFALVPVSTDYRSILPRTSNFCEIKCGWKKHICCIYGYDFGPKCYTRPILQHIGEMEKEAIVDIINSIRNEVASGNASRGDLRRLTASNMHSVSYSRKLEYTASCWAKQCIPHHSRCRSIEDGRLGETICVSHGFTRRITNFSENLFLQCPRNMMKQFPEFSMSIIDQLALPTFGDDEKHRESVQLIWARTRFIGCSRVVYPHNRRGFSNVLIVCHFFPSGNVLEAPIFLLLEAPR</sequence>
<proteinExistence type="predicted"/>
<keyword evidence="2" id="KW-0964">Secreted</keyword>
<evidence type="ECO:0000256" key="2">
    <source>
        <dbReference type="ARBA" id="ARBA00022525"/>
    </source>
</evidence>
<protein>
    <submittedName>
        <fullName evidence="5">Cysteine-rich secretory protein family</fullName>
    </submittedName>
</protein>
<evidence type="ECO:0000256" key="3">
    <source>
        <dbReference type="SAM" id="SignalP"/>
    </source>
</evidence>
<keyword evidence="6" id="KW-1185">Reference proteome</keyword>
<evidence type="ECO:0000313" key="5">
    <source>
        <dbReference type="EMBL" id="KAK9721749.1"/>
    </source>
</evidence>
<reference evidence="5 6" key="1">
    <citation type="journal article" date="2024" name="BMC Genomics">
        <title>De novo assembly and annotation of Popillia japonica's genome with initial clues to its potential as an invasive pest.</title>
        <authorList>
            <person name="Cucini C."/>
            <person name="Boschi S."/>
            <person name="Funari R."/>
            <person name="Cardaioli E."/>
            <person name="Iannotti N."/>
            <person name="Marturano G."/>
            <person name="Paoli F."/>
            <person name="Bruttini M."/>
            <person name="Carapelli A."/>
            <person name="Frati F."/>
            <person name="Nardi F."/>
        </authorList>
    </citation>
    <scope>NUCLEOTIDE SEQUENCE [LARGE SCALE GENOMIC DNA]</scope>
    <source>
        <strain evidence="5">DMR45628</strain>
    </source>
</reference>
<dbReference type="EMBL" id="JASPKY010000195">
    <property type="protein sequence ID" value="KAK9721749.1"/>
    <property type="molecule type" value="Genomic_DNA"/>
</dbReference>
<evidence type="ECO:0000259" key="4">
    <source>
        <dbReference type="SMART" id="SM00198"/>
    </source>
</evidence>
<evidence type="ECO:0000256" key="1">
    <source>
        <dbReference type="ARBA" id="ARBA00004613"/>
    </source>
</evidence>
<gene>
    <name evidence="5" type="ORF">QE152_g20715</name>
</gene>
<dbReference type="InterPro" id="IPR035940">
    <property type="entry name" value="CAP_sf"/>
</dbReference>
<dbReference type="SMART" id="SM00198">
    <property type="entry name" value="SCP"/>
    <property type="match status" value="1"/>
</dbReference>
<accession>A0AAW1KQQ2</accession>
<dbReference type="SUPFAM" id="SSF55797">
    <property type="entry name" value="PR-1-like"/>
    <property type="match status" value="1"/>
</dbReference>
<comment type="caution">
    <text evidence="5">The sequence shown here is derived from an EMBL/GenBank/DDBJ whole genome shotgun (WGS) entry which is preliminary data.</text>
</comment>
<dbReference type="AlphaFoldDB" id="A0AAW1KQQ2"/>
<evidence type="ECO:0000313" key="6">
    <source>
        <dbReference type="Proteomes" id="UP001458880"/>
    </source>
</evidence>
<name>A0AAW1KQQ2_POPJA</name>
<dbReference type="Gene3D" id="3.40.33.10">
    <property type="entry name" value="CAP"/>
    <property type="match status" value="1"/>
</dbReference>
<keyword evidence="3" id="KW-0732">Signal</keyword>
<feature type="signal peptide" evidence="3">
    <location>
        <begin position="1"/>
        <end position="18"/>
    </location>
</feature>
<dbReference type="Pfam" id="PF00188">
    <property type="entry name" value="CAP"/>
    <property type="match status" value="1"/>
</dbReference>
<dbReference type="Proteomes" id="UP001458880">
    <property type="component" value="Unassembled WGS sequence"/>
</dbReference>
<dbReference type="GO" id="GO:0005576">
    <property type="term" value="C:extracellular region"/>
    <property type="evidence" value="ECO:0007669"/>
    <property type="project" value="UniProtKB-SubCell"/>
</dbReference>
<dbReference type="CDD" id="cd05380">
    <property type="entry name" value="CAP_euk"/>
    <property type="match status" value="1"/>
</dbReference>
<organism evidence="5 6">
    <name type="scientific">Popillia japonica</name>
    <name type="common">Japanese beetle</name>
    <dbReference type="NCBI Taxonomy" id="7064"/>
    <lineage>
        <taxon>Eukaryota</taxon>
        <taxon>Metazoa</taxon>
        <taxon>Ecdysozoa</taxon>
        <taxon>Arthropoda</taxon>
        <taxon>Hexapoda</taxon>
        <taxon>Insecta</taxon>
        <taxon>Pterygota</taxon>
        <taxon>Neoptera</taxon>
        <taxon>Endopterygota</taxon>
        <taxon>Coleoptera</taxon>
        <taxon>Polyphaga</taxon>
        <taxon>Scarabaeiformia</taxon>
        <taxon>Scarabaeidae</taxon>
        <taxon>Rutelinae</taxon>
        <taxon>Popillia</taxon>
    </lineage>
</organism>